<reference evidence="2" key="1">
    <citation type="submission" date="2021-01" db="EMBL/GenBank/DDBJ databases">
        <authorList>
            <person name="Corre E."/>
            <person name="Pelletier E."/>
            <person name="Niang G."/>
            <person name="Scheremetjew M."/>
            <person name="Finn R."/>
            <person name="Kale V."/>
            <person name="Holt S."/>
            <person name="Cochrane G."/>
            <person name="Meng A."/>
            <person name="Brown T."/>
            <person name="Cohen L."/>
        </authorList>
    </citation>
    <scope>NUCLEOTIDE SEQUENCE</scope>
    <source>
        <strain evidence="2">379</strain>
    </source>
</reference>
<dbReference type="AlphaFoldDB" id="A0A7S3SRY8"/>
<dbReference type="EMBL" id="HBIR01033166">
    <property type="protein sequence ID" value="CAE0563149.1"/>
    <property type="molecule type" value="Transcribed_RNA"/>
</dbReference>
<feature type="compositionally biased region" description="Pro residues" evidence="1">
    <location>
        <begin position="226"/>
        <end position="238"/>
    </location>
</feature>
<gene>
    <name evidence="2" type="ORF">EHUX00137_LOCUS25813</name>
</gene>
<feature type="region of interest" description="Disordered" evidence="1">
    <location>
        <begin position="214"/>
        <end position="238"/>
    </location>
</feature>
<feature type="region of interest" description="Disordered" evidence="1">
    <location>
        <begin position="330"/>
        <end position="397"/>
    </location>
</feature>
<accession>A0A7S3SRY8</accession>
<feature type="compositionally biased region" description="Pro residues" evidence="1">
    <location>
        <begin position="333"/>
        <end position="359"/>
    </location>
</feature>
<protein>
    <submittedName>
        <fullName evidence="2">Uncharacterized protein</fullName>
    </submittedName>
</protein>
<name>A0A7S3SRY8_EMIHU</name>
<feature type="compositionally biased region" description="Low complexity" evidence="1">
    <location>
        <begin position="376"/>
        <end position="397"/>
    </location>
</feature>
<sequence length="397" mass="41780">MMVMPENSKKTLVNSPSNGVWTSHLKLPHFRVLNQTRRCKGPQITVFSEPLSDLGGLQRDTHLPVLSRHGEEILMLEPGCFRAIPPEWQRKTHPASLEHCINFELAHGTLVPVIEKLALTRGPRRSGPAAARAVASDPSAAVEVATVVATCSPSCLRPAGASSEMATVVATCSPSCLRPAGAASAASINTRDFASVCRVAPPGERASYVLHAETQRAARESDSAAPAPPAPAPVPEMPSPAPALGSILRPVALRAAAWPAAPSLPVTVGVVIGSIDIVGCAVPAGQAMVIRHRMSNPPRQALAAGQQGAIPQPSQLPAVEMQFLRYMQSMFPVPTPGQPTPPPPSQHRSPAPAPTPAPHPSAFKAFIKPSVQFQHESATVSESSTSSEMEIENSSME</sequence>
<evidence type="ECO:0000313" key="2">
    <source>
        <dbReference type="EMBL" id="CAE0563149.1"/>
    </source>
</evidence>
<organism evidence="2">
    <name type="scientific">Emiliania huxleyi</name>
    <name type="common">Coccolithophore</name>
    <name type="synonym">Pontosphaera huxleyi</name>
    <dbReference type="NCBI Taxonomy" id="2903"/>
    <lineage>
        <taxon>Eukaryota</taxon>
        <taxon>Haptista</taxon>
        <taxon>Haptophyta</taxon>
        <taxon>Prymnesiophyceae</taxon>
        <taxon>Isochrysidales</taxon>
        <taxon>Noelaerhabdaceae</taxon>
        <taxon>Emiliania</taxon>
    </lineage>
</organism>
<evidence type="ECO:0000256" key="1">
    <source>
        <dbReference type="SAM" id="MobiDB-lite"/>
    </source>
</evidence>
<proteinExistence type="predicted"/>